<dbReference type="EnsemblMetazoa" id="ENSAATROPT014382">
    <property type="protein sequence ID" value="ENSAATROPP013111"/>
    <property type="gene ID" value="ENSAATROPG011674"/>
</dbReference>
<organism evidence="1 2">
    <name type="scientific">Anopheles atroparvus</name>
    <name type="common">European mosquito</name>
    <dbReference type="NCBI Taxonomy" id="41427"/>
    <lineage>
        <taxon>Eukaryota</taxon>
        <taxon>Metazoa</taxon>
        <taxon>Ecdysozoa</taxon>
        <taxon>Arthropoda</taxon>
        <taxon>Hexapoda</taxon>
        <taxon>Insecta</taxon>
        <taxon>Pterygota</taxon>
        <taxon>Neoptera</taxon>
        <taxon>Endopterygota</taxon>
        <taxon>Diptera</taxon>
        <taxon>Nematocera</taxon>
        <taxon>Culicoidea</taxon>
        <taxon>Culicidae</taxon>
        <taxon>Anophelinae</taxon>
        <taxon>Anopheles</taxon>
    </lineage>
</organism>
<dbReference type="AlphaFoldDB" id="A0AAG5DPP8"/>
<proteinExistence type="predicted"/>
<reference evidence="1" key="1">
    <citation type="submission" date="2024-04" db="UniProtKB">
        <authorList>
            <consortium name="EnsemblMetazoa"/>
        </authorList>
    </citation>
    <scope>IDENTIFICATION</scope>
    <source>
        <strain evidence="1">EBRO</strain>
    </source>
</reference>
<sequence length="151" mass="16420">MLIDSGADANLINSEMWNKLKEKKVEVVSSTKGSSKILRAYGSQSPLKIIGAFVADIAVGHQRIQAESLVVDGGQRCLPGDKTAKQLGGLKVGMNINNVQGCPFPKIIGIKAKNQMNTQMAPVYQPMRRIPVPLEAAVDLLPVLQNHFKMR</sequence>
<dbReference type="GO" id="GO:0004190">
    <property type="term" value="F:aspartic-type endopeptidase activity"/>
    <property type="evidence" value="ECO:0007669"/>
    <property type="project" value="InterPro"/>
</dbReference>
<dbReference type="Proteomes" id="UP000075880">
    <property type="component" value="Unassembled WGS sequence"/>
</dbReference>
<dbReference type="InterPro" id="IPR001969">
    <property type="entry name" value="Aspartic_peptidase_AS"/>
</dbReference>
<keyword evidence="2" id="KW-1185">Reference proteome</keyword>
<evidence type="ECO:0000313" key="2">
    <source>
        <dbReference type="Proteomes" id="UP000075880"/>
    </source>
</evidence>
<accession>A0AAG5DPP8</accession>
<name>A0AAG5DPP8_ANOAO</name>
<evidence type="ECO:0000313" key="1">
    <source>
        <dbReference type="EnsemblMetazoa" id="ENSAATROPP013111"/>
    </source>
</evidence>
<dbReference type="GO" id="GO:0006508">
    <property type="term" value="P:proteolysis"/>
    <property type="evidence" value="ECO:0007669"/>
    <property type="project" value="InterPro"/>
</dbReference>
<dbReference type="PROSITE" id="PS00141">
    <property type="entry name" value="ASP_PROTEASE"/>
    <property type="match status" value="1"/>
</dbReference>
<dbReference type="CDD" id="cd00303">
    <property type="entry name" value="retropepsin_like"/>
    <property type="match status" value="1"/>
</dbReference>
<protein>
    <submittedName>
        <fullName evidence="1">Uncharacterized protein</fullName>
    </submittedName>
</protein>